<dbReference type="SUPFAM" id="SSF109854">
    <property type="entry name" value="DinB/YfiT-like putative metalloenzymes"/>
    <property type="match status" value="1"/>
</dbReference>
<evidence type="ECO:0000313" key="3">
    <source>
        <dbReference type="Proteomes" id="UP001310386"/>
    </source>
</evidence>
<keyword evidence="3" id="KW-1185">Reference proteome</keyword>
<evidence type="ECO:0000313" key="2">
    <source>
        <dbReference type="EMBL" id="MEB3101524.1"/>
    </source>
</evidence>
<name>A0ABU5ZG87_9BACL</name>
<dbReference type="Pfam" id="PF12867">
    <property type="entry name" value="DinB_2"/>
    <property type="match status" value="1"/>
</dbReference>
<protein>
    <submittedName>
        <fullName evidence="2">DinB family protein</fullName>
    </submittedName>
</protein>
<comment type="caution">
    <text evidence="2">The sequence shown here is derived from an EMBL/GenBank/DDBJ whole genome shotgun (WGS) entry which is preliminary data.</text>
</comment>
<evidence type="ECO:0000259" key="1">
    <source>
        <dbReference type="Pfam" id="PF12867"/>
    </source>
</evidence>
<feature type="domain" description="DinB-like" evidence="1">
    <location>
        <begin position="12"/>
        <end position="152"/>
    </location>
</feature>
<reference evidence="2" key="1">
    <citation type="submission" date="2023-12" db="EMBL/GenBank/DDBJ databases">
        <title>Fervidustalea candida gen. nov., sp. nov., a novel member of the family Paenibacillaceae isolated from a geothermal area.</title>
        <authorList>
            <person name="Li W.-J."/>
            <person name="Jiao J.-Y."/>
            <person name="Chen Y."/>
        </authorList>
    </citation>
    <scope>NUCLEOTIDE SEQUENCE</scope>
    <source>
        <strain evidence="2">SYSU GA230002</strain>
    </source>
</reference>
<organism evidence="2 3">
    <name type="scientific">Ferviditalea candida</name>
    <dbReference type="NCBI Taxonomy" id="3108399"/>
    <lineage>
        <taxon>Bacteria</taxon>
        <taxon>Bacillati</taxon>
        <taxon>Bacillota</taxon>
        <taxon>Bacilli</taxon>
        <taxon>Bacillales</taxon>
        <taxon>Paenibacillaceae</taxon>
        <taxon>Ferviditalea</taxon>
    </lineage>
</organism>
<dbReference type="InterPro" id="IPR034660">
    <property type="entry name" value="DinB/YfiT-like"/>
</dbReference>
<gene>
    <name evidence="2" type="ORF">VF724_07590</name>
</gene>
<accession>A0ABU5ZG87</accession>
<proteinExistence type="predicted"/>
<dbReference type="Proteomes" id="UP001310386">
    <property type="component" value="Unassembled WGS sequence"/>
</dbReference>
<dbReference type="InterPro" id="IPR024775">
    <property type="entry name" value="DinB-like"/>
</dbReference>
<dbReference type="EMBL" id="JAYJLD010000008">
    <property type="protein sequence ID" value="MEB3101524.1"/>
    <property type="molecule type" value="Genomic_DNA"/>
</dbReference>
<dbReference type="Gene3D" id="1.20.120.450">
    <property type="entry name" value="dinb family like domain"/>
    <property type="match status" value="1"/>
</dbReference>
<sequence>MSRTTAYMEQINEQIDITLQKARQLNEATIRWKPADNVWSIMEILCHVEEIIPYWLNELSNVVKSPGASWGRGLDHPARLEAVAAADSRSVAEVLQGIEASKQIVNSAFSSMSDADLDIESPHRNPKFGVKPMTFLIDHFLVQHLTNHNQQIDRDIQLYKDRG</sequence>
<dbReference type="RefSeq" id="WP_371753642.1">
    <property type="nucleotide sequence ID" value="NZ_JAYJLD010000008.1"/>
</dbReference>